<feature type="transmembrane region" description="Helical" evidence="2">
    <location>
        <begin position="26"/>
        <end position="44"/>
    </location>
</feature>
<keyword evidence="2" id="KW-0812">Transmembrane</keyword>
<protein>
    <submittedName>
        <fullName evidence="3">SCO1431 family membrane protein</fullName>
    </submittedName>
</protein>
<keyword evidence="2" id="KW-1133">Transmembrane helix</keyword>
<dbReference type="Proteomes" id="UP000289482">
    <property type="component" value="Unassembled WGS sequence"/>
</dbReference>
<gene>
    <name evidence="3" type="ORF">EST54_05555</name>
</gene>
<evidence type="ECO:0000256" key="2">
    <source>
        <dbReference type="SAM" id="Phobius"/>
    </source>
</evidence>
<dbReference type="RefSeq" id="WP_107452761.1">
    <property type="nucleotide sequence ID" value="NZ_JABZEL010000002.1"/>
</dbReference>
<feature type="compositionally biased region" description="Low complexity" evidence="1">
    <location>
        <begin position="1"/>
        <end position="14"/>
    </location>
</feature>
<dbReference type="InterPro" id="IPR047816">
    <property type="entry name" value="SCO1431-like"/>
</dbReference>
<name>A0A4Q1R7Y0_9ACTN</name>
<dbReference type="GeneID" id="95777470"/>
<evidence type="ECO:0000256" key="1">
    <source>
        <dbReference type="SAM" id="MobiDB-lite"/>
    </source>
</evidence>
<evidence type="ECO:0000313" key="3">
    <source>
        <dbReference type="EMBL" id="RXS69441.1"/>
    </source>
</evidence>
<dbReference type="EMBL" id="SDIF01000010">
    <property type="protein sequence ID" value="RXS69441.1"/>
    <property type="molecule type" value="Genomic_DNA"/>
</dbReference>
<dbReference type="NCBIfam" id="NF033485">
    <property type="entry name" value="small_SCO1431"/>
    <property type="match status" value="1"/>
</dbReference>
<accession>A0A4Q1R7Y0</accession>
<reference evidence="3 4" key="1">
    <citation type="submission" date="2019-01" db="EMBL/GenBank/DDBJ databases">
        <title>Draft genome sequences of the type strain Streptomyces sioyaensis DSM 40032 and its novel strain, TM32, a thermotolerant antibiotics-producing actinobacterium.</title>
        <authorList>
            <person name="Nakaew N."/>
            <person name="Lumyong S."/>
            <person name="Sloan W.T."/>
            <person name="Sungthong R."/>
        </authorList>
    </citation>
    <scope>NUCLEOTIDE SEQUENCE [LARGE SCALE GENOMIC DNA]</scope>
    <source>
        <strain evidence="3 4">DSM 40032</strain>
    </source>
</reference>
<keyword evidence="2" id="KW-0472">Membrane</keyword>
<sequence length="45" mass="4670">MPTTAATAPRARTGGPQGDSPLLEHLLGWTLVLVLAMLLTQTGLV</sequence>
<feature type="region of interest" description="Disordered" evidence="1">
    <location>
        <begin position="1"/>
        <end position="20"/>
    </location>
</feature>
<proteinExistence type="predicted"/>
<comment type="caution">
    <text evidence="3">The sequence shown here is derived from an EMBL/GenBank/DDBJ whole genome shotgun (WGS) entry which is preliminary data.</text>
</comment>
<organism evidence="3 4">
    <name type="scientific">Streptomyces sioyaensis</name>
    <dbReference type="NCBI Taxonomy" id="67364"/>
    <lineage>
        <taxon>Bacteria</taxon>
        <taxon>Bacillati</taxon>
        <taxon>Actinomycetota</taxon>
        <taxon>Actinomycetes</taxon>
        <taxon>Kitasatosporales</taxon>
        <taxon>Streptomycetaceae</taxon>
        <taxon>Streptomyces</taxon>
    </lineage>
</organism>
<keyword evidence="4" id="KW-1185">Reference proteome</keyword>
<evidence type="ECO:0000313" key="4">
    <source>
        <dbReference type="Proteomes" id="UP000289482"/>
    </source>
</evidence>
<dbReference type="AlphaFoldDB" id="A0A4Q1R7Y0"/>